<dbReference type="EMBL" id="MU006704">
    <property type="protein sequence ID" value="KAF2631516.1"/>
    <property type="molecule type" value="Genomic_DNA"/>
</dbReference>
<proteinExistence type="predicted"/>
<evidence type="ECO:0000313" key="1">
    <source>
        <dbReference type="EMBL" id="KAF2631516.1"/>
    </source>
</evidence>
<protein>
    <submittedName>
        <fullName evidence="1">Uncharacterized protein</fullName>
    </submittedName>
</protein>
<organism evidence="1 2">
    <name type="scientific">Macroventuria anomochaeta</name>
    <dbReference type="NCBI Taxonomy" id="301207"/>
    <lineage>
        <taxon>Eukaryota</taxon>
        <taxon>Fungi</taxon>
        <taxon>Dikarya</taxon>
        <taxon>Ascomycota</taxon>
        <taxon>Pezizomycotina</taxon>
        <taxon>Dothideomycetes</taxon>
        <taxon>Pleosporomycetidae</taxon>
        <taxon>Pleosporales</taxon>
        <taxon>Pleosporineae</taxon>
        <taxon>Didymellaceae</taxon>
        <taxon>Macroventuria</taxon>
    </lineage>
</organism>
<keyword evidence="2" id="KW-1185">Reference proteome</keyword>
<reference evidence="1" key="1">
    <citation type="journal article" date="2020" name="Stud. Mycol.">
        <title>101 Dothideomycetes genomes: a test case for predicting lifestyles and emergence of pathogens.</title>
        <authorList>
            <person name="Haridas S."/>
            <person name="Albert R."/>
            <person name="Binder M."/>
            <person name="Bloem J."/>
            <person name="Labutti K."/>
            <person name="Salamov A."/>
            <person name="Andreopoulos B."/>
            <person name="Baker S."/>
            <person name="Barry K."/>
            <person name="Bills G."/>
            <person name="Bluhm B."/>
            <person name="Cannon C."/>
            <person name="Castanera R."/>
            <person name="Culley D."/>
            <person name="Daum C."/>
            <person name="Ezra D."/>
            <person name="Gonzalez J."/>
            <person name="Henrissat B."/>
            <person name="Kuo A."/>
            <person name="Liang C."/>
            <person name="Lipzen A."/>
            <person name="Lutzoni F."/>
            <person name="Magnuson J."/>
            <person name="Mondo S."/>
            <person name="Nolan M."/>
            <person name="Ohm R."/>
            <person name="Pangilinan J."/>
            <person name="Park H.-J."/>
            <person name="Ramirez L."/>
            <person name="Alfaro M."/>
            <person name="Sun H."/>
            <person name="Tritt A."/>
            <person name="Yoshinaga Y."/>
            <person name="Zwiers L.-H."/>
            <person name="Turgeon B."/>
            <person name="Goodwin S."/>
            <person name="Spatafora J."/>
            <person name="Crous P."/>
            <person name="Grigoriev I."/>
        </authorList>
    </citation>
    <scope>NUCLEOTIDE SEQUENCE</scope>
    <source>
        <strain evidence="1">CBS 525.71</strain>
    </source>
</reference>
<gene>
    <name evidence="1" type="ORF">BU25DRAFT_418302</name>
</gene>
<sequence length="129" mass="14996">MRITRKPGERYCADCVQEQLDRNDKKAWEAAHSWAAVGYNFKTPLYFHKIPSNKNGKMTLTVYRNEILEKIVKPWLKRHQSPFILEEGNDSGHGRGSQSNIVAKWKSKNYLDCYFNYPSSPDLSPIENC</sequence>
<dbReference type="Proteomes" id="UP000799754">
    <property type="component" value="Unassembled WGS sequence"/>
</dbReference>
<accession>A0ACB6SBC6</accession>
<name>A0ACB6SBC6_9PLEO</name>
<comment type="caution">
    <text evidence="1">The sequence shown here is derived from an EMBL/GenBank/DDBJ whole genome shotgun (WGS) entry which is preliminary data.</text>
</comment>
<evidence type="ECO:0000313" key="2">
    <source>
        <dbReference type="Proteomes" id="UP000799754"/>
    </source>
</evidence>